<organism evidence="2 3">
    <name type="scientific">Sphingomonas xinjiangensis</name>
    <dbReference type="NCBI Taxonomy" id="643568"/>
    <lineage>
        <taxon>Bacteria</taxon>
        <taxon>Pseudomonadati</taxon>
        <taxon>Pseudomonadota</taxon>
        <taxon>Alphaproteobacteria</taxon>
        <taxon>Sphingomonadales</taxon>
        <taxon>Sphingomonadaceae</taxon>
        <taxon>Sphingomonas</taxon>
    </lineage>
</organism>
<evidence type="ECO:0000313" key="3">
    <source>
        <dbReference type="Proteomes" id="UP000527143"/>
    </source>
</evidence>
<dbReference type="Proteomes" id="UP000527143">
    <property type="component" value="Unassembled WGS sequence"/>
</dbReference>
<name>A0A840YJA2_9SPHN</name>
<dbReference type="EMBL" id="JACIJF010000001">
    <property type="protein sequence ID" value="MBB5708820.1"/>
    <property type="molecule type" value="Genomic_DNA"/>
</dbReference>
<dbReference type="AlphaFoldDB" id="A0A840YJA2"/>
<reference evidence="2 3" key="1">
    <citation type="submission" date="2020-08" db="EMBL/GenBank/DDBJ databases">
        <title>Genomic Encyclopedia of Type Strains, Phase IV (KMG-IV): sequencing the most valuable type-strain genomes for metagenomic binning, comparative biology and taxonomic classification.</title>
        <authorList>
            <person name="Goeker M."/>
        </authorList>
    </citation>
    <scope>NUCLEOTIDE SEQUENCE [LARGE SCALE GENOMIC DNA]</scope>
    <source>
        <strain evidence="2 3">DSM 26736</strain>
    </source>
</reference>
<gene>
    <name evidence="2" type="ORF">FHT02_000026</name>
</gene>
<feature type="region of interest" description="Disordered" evidence="1">
    <location>
        <begin position="1"/>
        <end position="71"/>
    </location>
</feature>
<accession>A0A840YJA2</accession>
<dbReference type="RefSeq" id="WP_184083033.1">
    <property type="nucleotide sequence ID" value="NZ_JACIJF010000001.1"/>
</dbReference>
<evidence type="ECO:0000313" key="2">
    <source>
        <dbReference type="EMBL" id="MBB5708820.1"/>
    </source>
</evidence>
<protein>
    <submittedName>
        <fullName evidence="2">Uncharacterized protein</fullName>
    </submittedName>
</protein>
<feature type="compositionally biased region" description="Basic and acidic residues" evidence="1">
    <location>
        <begin position="1"/>
        <end position="10"/>
    </location>
</feature>
<proteinExistence type="predicted"/>
<comment type="caution">
    <text evidence="2">The sequence shown here is derived from an EMBL/GenBank/DDBJ whole genome shotgun (WGS) entry which is preliminary data.</text>
</comment>
<evidence type="ECO:0000256" key="1">
    <source>
        <dbReference type="SAM" id="MobiDB-lite"/>
    </source>
</evidence>
<sequence length="71" mass="7329">MSDDKLEGELRGPISDAPEDPRSDIEQAVQSRSDEVDANGAGKSGIGAGPGEDDGVSGTAGEVKNQDRMQQ</sequence>
<keyword evidence="3" id="KW-1185">Reference proteome</keyword>